<dbReference type="GO" id="GO:0008658">
    <property type="term" value="F:penicillin binding"/>
    <property type="evidence" value="ECO:0007669"/>
    <property type="project" value="InterPro"/>
</dbReference>
<accession>A0A5S9M732</accession>
<evidence type="ECO:0000313" key="5">
    <source>
        <dbReference type="EMBL" id="BBP87739.1"/>
    </source>
</evidence>
<dbReference type="Pfam" id="PF03717">
    <property type="entry name" value="PBP_dimer"/>
    <property type="match status" value="1"/>
</dbReference>
<evidence type="ECO:0000313" key="6">
    <source>
        <dbReference type="Proteomes" id="UP000464658"/>
    </source>
</evidence>
<organism evidence="5 6">
    <name type="scientific">Bacillus safensis</name>
    <dbReference type="NCBI Taxonomy" id="561879"/>
    <lineage>
        <taxon>Bacteria</taxon>
        <taxon>Bacillati</taxon>
        <taxon>Bacillota</taxon>
        <taxon>Bacilli</taxon>
        <taxon>Bacillales</taxon>
        <taxon>Bacillaceae</taxon>
        <taxon>Bacillus</taxon>
    </lineage>
</organism>
<dbReference type="InterPro" id="IPR050515">
    <property type="entry name" value="Beta-lactam/transpept"/>
</dbReference>
<reference evidence="5 6" key="1">
    <citation type="submission" date="2019-12" db="EMBL/GenBank/DDBJ databases">
        <title>Full genome sequence of a Bacillus safensis strain isolated from commercially available natto in Indonesia.</title>
        <authorList>
            <person name="Yoshida M."/>
            <person name="Uomi M."/>
            <person name="Waturangi D."/>
            <person name="Ekaputri J.J."/>
            <person name="Setiamarga D.H.E."/>
        </authorList>
    </citation>
    <scope>NUCLEOTIDE SEQUENCE [LARGE SCALE GENOMIC DNA]</scope>
    <source>
        <strain evidence="5 6">IDN1</strain>
    </source>
</reference>
<feature type="domain" description="Penicillin-binding protein dimerisation" evidence="4">
    <location>
        <begin position="14"/>
        <end position="122"/>
    </location>
</feature>
<name>A0A5S9M732_BACIA</name>
<protein>
    <recommendedName>
        <fullName evidence="2">serine-type D-Ala-D-Ala carboxypeptidase</fullName>
        <ecNumber evidence="2">3.4.16.4</ecNumber>
    </recommendedName>
</protein>
<dbReference type="EC" id="3.4.16.4" evidence="2"/>
<dbReference type="EMBL" id="AP021906">
    <property type="protein sequence ID" value="BBP87739.1"/>
    <property type="molecule type" value="Genomic_DNA"/>
</dbReference>
<comment type="catalytic activity">
    <reaction evidence="3">
        <text>Preferential cleavage: (Ac)2-L-Lys-D-Ala-|-D-Ala. Also transpeptidation of peptidyl-alanyl moieties that are N-acyl substituents of D-alanine.</text>
        <dbReference type="EC" id="3.4.16.4"/>
    </reaction>
</comment>
<dbReference type="Gene3D" id="3.90.1310.10">
    <property type="entry name" value="Penicillin-binding protein 2a (Domain 2)"/>
    <property type="match status" value="1"/>
</dbReference>
<dbReference type="GO" id="GO:0071972">
    <property type="term" value="F:peptidoglycan L,D-transpeptidase activity"/>
    <property type="evidence" value="ECO:0007669"/>
    <property type="project" value="TreeGrafter"/>
</dbReference>
<proteinExistence type="predicted"/>
<dbReference type="PANTHER" id="PTHR30627:SF25">
    <property type="entry name" value="PENICILLIN-BINDING PROTEIN 3"/>
    <property type="match status" value="1"/>
</dbReference>
<evidence type="ECO:0000256" key="1">
    <source>
        <dbReference type="ARBA" id="ARBA00004752"/>
    </source>
</evidence>
<dbReference type="GO" id="GO:0009252">
    <property type="term" value="P:peptidoglycan biosynthetic process"/>
    <property type="evidence" value="ECO:0007669"/>
    <property type="project" value="UniProtKB-UniPathway"/>
</dbReference>
<dbReference type="AlphaFoldDB" id="A0A5S9M732"/>
<sequence>MASSPGKLGTGEEKERNIKKISQAFDIEEELINNQLKQAWVTDDTFVPLKSMLKQKPIPKDVNGVTYQSKEMRYYPYNKAAAHLTGYVGKANADDIKRNPALKADQIIGKTGLEFTFDKKLTRTRWRKHSHRP</sequence>
<evidence type="ECO:0000259" key="4">
    <source>
        <dbReference type="Pfam" id="PF03717"/>
    </source>
</evidence>
<dbReference type="GO" id="GO:0071555">
    <property type="term" value="P:cell wall organization"/>
    <property type="evidence" value="ECO:0007669"/>
    <property type="project" value="TreeGrafter"/>
</dbReference>
<dbReference type="InterPro" id="IPR036138">
    <property type="entry name" value="PBP_dimer_sf"/>
</dbReference>
<comment type="pathway">
    <text evidence="1">Cell wall biogenesis; peptidoglycan biosynthesis.</text>
</comment>
<gene>
    <name evidence="5" type="ORF">BsIDN1_13570</name>
</gene>
<dbReference type="InterPro" id="IPR005311">
    <property type="entry name" value="PBP_dimer"/>
</dbReference>
<dbReference type="Proteomes" id="UP000464658">
    <property type="component" value="Chromosome"/>
</dbReference>
<dbReference type="UniPathway" id="UPA00219"/>
<dbReference type="GO" id="GO:0005886">
    <property type="term" value="C:plasma membrane"/>
    <property type="evidence" value="ECO:0007669"/>
    <property type="project" value="TreeGrafter"/>
</dbReference>
<dbReference type="PANTHER" id="PTHR30627">
    <property type="entry name" value="PEPTIDOGLYCAN D,D-TRANSPEPTIDASE"/>
    <property type="match status" value="1"/>
</dbReference>
<evidence type="ECO:0000256" key="3">
    <source>
        <dbReference type="ARBA" id="ARBA00034000"/>
    </source>
</evidence>
<evidence type="ECO:0000256" key="2">
    <source>
        <dbReference type="ARBA" id="ARBA00012448"/>
    </source>
</evidence>
<dbReference type="GO" id="GO:0009002">
    <property type="term" value="F:serine-type D-Ala-D-Ala carboxypeptidase activity"/>
    <property type="evidence" value="ECO:0007669"/>
    <property type="project" value="UniProtKB-EC"/>
</dbReference>
<dbReference type="SUPFAM" id="SSF56519">
    <property type="entry name" value="Penicillin binding protein dimerisation domain"/>
    <property type="match status" value="1"/>
</dbReference>